<dbReference type="InterPro" id="IPR044824">
    <property type="entry name" value="MAIN-like"/>
</dbReference>
<organism evidence="2 3">
    <name type="scientific">Kingdonia uniflora</name>
    <dbReference type="NCBI Taxonomy" id="39325"/>
    <lineage>
        <taxon>Eukaryota</taxon>
        <taxon>Viridiplantae</taxon>
        <taxon>Streptophyta</taxon>
        <taxon>Embryophyta</taxon>
        <taxon>Tracheophyta</taxon>
        <taxon>Spermatophyta</taxon>
        <taxon>Magnoliopsida</taxon>
        <taxon>Ranunculales</taxon>
        <taxon>Circaeasteraceae</taxon>
        <taxon>Kingdonia</taxon>
    </lineage>
</organism>
<protein>
    <recommendedName>
        <fullName evidence="1">Aminotransferase-like plant mobile domain-containing protein</fullName>
    </recommendedName>
</protein>
<proteinExistence type="predicted"/>
<reference evidence="2 3" key="1">
    <citation type="journal article" date="2020" name="IScience">
        <title>Genome Sequencing of the Endangered Kingdonia uniflora (Circaeasteraceae, Ranunculales) Reveals Potential Mechanisms of Evolutionary Specialization.</title>
        <authorList>
            <person name="Sun Y."/>
            <person name="Deng T."/>
            <person name="Zhang A."/>
            <person name="Moore M.J."/>
            <person name="Landis J.B."/>
            <person name="Lin N."/>
            <person name="Zhang H."/>
            <person name="Zhang X."/>
            <person name="Huang J."/>
            <person name="Zhang X."/>
            <person name="Sun H."/>
            <person name="Wang H."/>
        </authorList>
    </citation>
    <scope>NUCLEOTIDE SEQUENCE [LARGE SCALE GENOMIC DNA]</scope>
    <source>
        <strain evidence="2">TB1705</strain>
        <tissue evidence="2">Leaf</tissue>
    </source>
</reference>
<evidence type="ECO:0000313" key="2">
    <source>
        <dbReference type="EMBL" id="KAF6153105.1"/>
    </source>
</evidence>
<sequence>MPEKNTLHLTCEEMAITFDDVHHIICILIEGMPIDFQIRLLEDDGMKKMKGAIEYYSKLAAELRGGTKEEFFDELKGSSRLKLIWLVQKVNTEGQKCTDESIELELDRAARAYLLYSVRNSLFAEKRGNVIHPKFLEPLRYINKIKCHDWGAAAFSYLYHQLGCGLCKSCRQIYGFLGLLEIPQDVIDLLRSFMEGKQKATEEKQNKKDEMIRNANVYRNDDEVEEVGIQIPKKRKGPKDAFVAHILVDFRPRAPTSNESKKALKNIHGYIADFFCENNIFFNCARLDSYSEMMQAIVQYNDPSTFKPHSINDVRVKILEKKKEKTSNWVDNFKVN</sequence>
<gene>
    <name evidence="2" type="ORF">GIB67_034827</name>
</gene>
<accession>A0A7J7MDZ2</accession>
<dbReference type="Pfam" id="PF10536">
    <property type="entry name" value="PMD"/>
    <property type="match status" value="1"/>
</dbReference>
<keyword evidence="3" id="KW-1185">Reference proteome</keyword>
<dbReference type="InterPro" id="IPR019557">
    <property type="entry name" value="AminoTfrase-like_pln_mobile"/>
</dbReference>
<comment type="caution">
    <text evidence="2">The sequence shown here is derived from an EMBL/GenBank/DDBJ whole genome shotgun (WGS) entry which is preliminary data.</text>
</comment>
<evidence type="ECO:0000313" key="3">
    <source>
        <dbReference type="Proteomes" id="UP000541444"/>
    </source>
</evidence>
<dbReference type="Proteomes" id="UP000541444">
    <property type="component" value="Unassembled WGS sequence"/>
</dbReference>
<dbReference type="PANTHER" id="PTHR46033">
    <property type="entry name" value="PROTEIN MAIN-LIKE 2"/>
    <property type="match status" value="1"/>
</dbReference>
<name>A0A7J7MDZ2_9MAGN</name>
<evidence type="ECO:0000259" key="1">
    <source>
        <dbReference type="Pfam" id="PF10536"/>
    </source>
</evidence>
<dbReference type="EMBL" id="JACGCM010001586">
    <property type="protein sequence ID" value="KAF6153105.1"/>
    <property type="molecule type" value="Genomic_DNA"/>
</dbReference>
<dbReference type="AlphaFoldDB" id="A0A7J7MDZ2"/>
<dbReference type="GO" id="GO:0010073">
    <property type="term" value="P:meristem maintenance"/>
    <property type="evidence" value="ECO:0007669"/>
    <property type="project" value="InterPro"/>
</dbReference>
<feature type="domain" description="Aminotransferase-like plant mobile" evidence="1">
    <location>
        <begin position="2"/>
        <end position="182"/>
    </location>
</feature>
<dbReference type="PANTHER" id="PTHR46033:SF8">
    <property type="entry name" value="PROTEIN MAINTENANCE OF MERISTEMS-LIKE"/>
    <property type="match status" value="1"/>
</dbReference>